<feature type="domain" description="TonB-dependent receptor-like beta-barrel" evidence="14">
    <location>
        <begin position="541"/>
        <end position="1012"/>
    </location>
</feature>
<dbReference type="InterPro" id="IPR010917">
    <property type="entry name" value="TonB_rcpt_CS"/>
</dbReference>
<dbReference type="RefSeq" id="WP_080521704.1">
    <property type="nucleotide sequence ID" value="NZ_LPUF01000001.1"/>
</dbReference>
<dbReference type="STRING" id="1420851.AU255_04110"/>
<evidence type="ECO:0000256" key="13">
    <source>
        <dbReference type="SAM" id="SignalP"/>
    </source>
</evidence>
<evidence type="ECO:0000256" key="12">
    <source>
        <dbReference type="SAM" id="MobiDB-lite"/>
    </source>
</evidence>
<accession>A0A1V8M6A3</accession>
<evidence type="ECO:0000256" key="6">
    <source>
        <dbReference type="ARBA" id="ARBA00023077"/>
    </source>
</evidence>
<proteinExistence type="inferred from homology"/>
<dbReference type="EMBL" id="LPUF01000001">
    <property type="protein sequence ID" value="OQK17091.1"/>
    <property type="molecule type" value="Genomic_DNA"/>
</dbReference>
<dbReference type="GO" id="GO:0009279">
    <property type="term" value="C:cell outer membrane"/>
    <property type="evidence" value="ECO:0007669"/>
    <property type="project" value="UniProtKB-SubCell"/>
</dbReference>
<reference evidence="16 17" key="1">
    <citation type="submission" date="2015-12" db="EMBL/GenBank/DDBJ databases">
        <authorList>
            <person name="Shamseldin A."/>
            <person name="Moawad H."/>
            <person name="Abd El-Rahim W.M."/>
            <person name="Sadowsky M.J."/>
        </authorList>
    </citation>
    <scope>NUCLEOTIDE SEQUENCE [LARGE SCALE GENOMIC DNA]</scope>
    <source>
        <strain evidence="16 17">WF1</strain>
    </source>
</reference>
<feature type="compositionally biased region" description="Polar residues" evidence="12">
    <location>
        <begin position="817"/>
        <end position="827"/>
    </location>
</feature>
<dbReference type="PROSITE" id="PS52016">
    <property type="entry name" value="TONB_DEPENDENT_REC_3"/>
    <property type="match status" value="1"/>
</dbReference>
<dbReference type="InterPro" id="IPR039426">
    <property type="entry name" value="TonB-dep_rcpt-like"/>
</dbReference>
<feature type="chain" id="PRO_5010732529" evidence="13">
    <location>
        <begin position="24"/>
        <end position="1043"/>
    </location>
</feature>
<evidence type="ECO:0000256" key="10">
    <source>
        <dbReference type="PROSITE-ProRule" id="PRU10144"/>
    </source>
</evidence>
<comment type="subcellular location">
    <subcellularLocation>
        <location evidence="1 9">Cell outer membrane</location>
        <topology evidence="1 9">Multi-pass membrane protein</topology>
    </subcellularLocation>
</comment>
<evidence type="ECO:0000256" key="3">
    <source>
        <dbReference type="ARBA" id="ARBA00022452"/>
    </source>
</evidence>
<evidence type="ECO:0000259" key="14">
    <source>
        <dbReference type="Pfam" id="PF00593"/>
    </source>
</evidence>
<evidence type="ECO:0000313" key="16">
    <source>
        <dbReference type="EMBL" id="OQK17091.1"/>
    </source>
</evidence>
<evidence type="ECO:0000256" key="7">
    <source>
        <dbReference type="ARBA" id="ARBA00023136"/>
    </source>
</evidence>
<dbReference type="AlphaFoldDB" id="A0A1V8M6A3"/>
<organism evidence="16 17">
    <name type="scientific">Methyloprofundus sedimenti</name>
    <dbReference type="NCBI Taxonomy" id="1420851"/>
    <lineage>
        <taxon>Bacteria</taxon>
        <taxon>Pseudomonadati</taxon>
        <taxon>Pseudomonadota</taxon>
        <taxon>Gammaproteobacteria</taxon>
        <taxon>Methylococcales</taxon>
        <taxon>Methylococcaceae</taxon>
        <taxon>Methyloprofundus</taxon>
    </lineage>
</organism>
<evidence type="ECO:0000256" key="4">
    <source>
        <dbReference type="ARBA" id="ARBA00022692"/>
    </source>
</evidence>
<protein>
    <submittedName>
        <fullName evidence="16">TonB-dependent receptor</fullName>
    </submittedName>
</protein>
<comment type="caution">
    <text evidence="16">The sequence shown here is derived from an EMBL/GenBank/DDBJ whole genome shotgun (WGS) entry which is preliminary data.</text>
</comment>
<dbReference type="Gene3D" id="2.60.40.1120">
    <property type="entry name" value="Carboxypeptidase-like, regulatory domain"/>
    <property type="match status" value="1"/>
</dbReference>
<dbReference type="SUPFAM" id="SSF49464">
    <property type="entry name" value="Carboxypeptidase regulatory domain-like"/>
    <property type="match status" value="1"/>
</dbReference>
<feature type="domain" description="TonB-dependent receptor plug" evidence="15">
    <location>
        <begin position="241"/>
        <end position="335"/>
    </location>
</feature>
<comment type="similarity">
    <text evidence="9 11">Belongs to the TonB-dependent receptor family.</text>
</comment>
<dbReference type="PANTHER" id="PTHR40980:SF5">
    <property type="entry name" value="TONB-DEPENDENT RECEPTOR"/>
    <property type="match status" value="1"/>
</dbReference>
<feature type="region of interest" description="Disordered" evidence="12">
    <location>
        <begin position="806"/>
        <end position="832"/>
    </location>
</feature>
<keyword evidence="6 11" id="KW-0798">TonB box</keyword>
<feature type="short sequence motif" description="TonB C-terminal box" evidence="10">
    <location>
        <begin position="1026"/>
        <end position="1043"/>
    </location>
</feature>
<keyword evidence="3 9" id="KW-1134">Transmembrane beta strand</keyword>
<evidence type="ECO:0000256" key="5">
    <source>
        <dbReference type="ARBA" id="ARBA00022729"/>
    </source>
</evidence>
<gene>
    <name evidence="16" type="ORF">AU255_04110</name>
</gene>
<dbReference type="Gene3D" id="2.40.170.20">
    <property type="entry name" value="TonB-dependent receptor, beta-barrel domain"/>
    <property type="match status" value="1"/>
</dbReference>
<evidence type="ECO:0000256" key="9">
    <source>
        <dbReference type="PROSITE-ProRule" id="PRU01360"/>
    </source>
</evidence>
<keyword evidence="5 13" id="KW-0732">Signal</keyword>
<dbReference type="InterPro" id="IPR012910">
    <property type="entry name" value="Plug_dom"/>
</dbReference>
<dbReference type="Pfam" id="PF13620">
    <property type="entry name" value="CarboxypepD_reg"/>
    <property type="match status" value="1"/>
</dbReference>
<keyword evidence="17" id="KW-1185">Reference proteome</keyword>
<evidence type="ECO:0000313" key="17">
    <source>
        <dbReference type="Proteomes" id="UP000191980"/>
    </source>
</evidence>
<keyword evidence="2 9" id="KW-0813">Transport</keyword>
<evidence type="ECO:0000256" key="11">
    <source>
        <dbReference type="RuleBase" id="RU003357"/>
    </source>
</evidence>
<keyword evidence="16" id="KW-0675">Receptor</keyword>
<dbReference type="SUPFAM" id="SSF56935">
    <property type="entry name" value="Porins"/>
    <property type="match status" value="1"/>
</dbReference>
<dbReference type="InterPro" id="IPR008969">
    <property type="entry name" value="CarboxyPept-like_regulatory"/>
</dbReference>
<evidence type="ECO:0000256" key="1">
    <source>
        <dbReference type="ARBA" id="ARBA00004571"/>
    </source>
</evidence>
<dbReference type="Pfam" id="PF00593">
    <property type="entry name" value="TonB_dep_Rec_b-barrel"/>
    <property type="match status" value="1"/>
</dbReference>
<sequence>MKLLYRPIVIFLLLVTSSTMAWAGDKAEFSIFLFLKGRPVNDAELLINGKSFADFSESGSVFGRLAPGNYQLTINRQNKSFGFALTLRKNENVQVILTFPEFKGEPILHIESNIAAGTNIGGSAEDMIKAEKLGEGYITATVVSAETNKPVKDVQVFLSGLSERYRTNAQGKFKAKVPVREYSISLLHSAFNTQTKDKVAVTKDQTTDLSFKLTPAGVELAEYVVLEPFLAGSVASVIEEQRTSASVTTVMGSEQISRNGDSDVASALKRAAGLTVVGGRFVFIRGLGERYSSTLVNGAAIPSPDPTRRVVPLDLFPTSFLDSLLVQKSYSVDRPGEFAGGTLDMRTKQVPEDFFLNISGQIGFITDTTFSDGLRYDGGSTDWITFDDGTRKLPDSIAAATSGGSTLKPQTPFNPDGFTSKELETFGQDLSNVWDVEPETINPNGRFEASMGDLFNIGDFTLGYTTATRWKQQWNTVDEQRKQYSSSGSDGKGGLILTEESNLNKTLRETQINAYLGLEASYKENHRLYTTTMWLRQAFDQASIEQGYSEGETGSRYTQLRWTTNQLFMQQVGGDHLFPELHNLKFDWLYSNSTADWEQPKTRDYRYDENPDGSYSFSRRADSNQTSFGQLTDKDASWRFDIKLPFEFDNNFAISLNSGFIDQQKTRESSIQRFTYTPVGPDARNPAVLAQPSLEDILQPEYITPDGFQIRETTRSTDNYNASQALISYYGQLDMNFFDNVRLTGGLRWEDNDMFVETFAISGANSDPVTTVVKRTDMLPAVATTWFITDKQQLRASFSQTLSRPDFRELSPAPFTDPSTGNETTGNPDLLQTGIDNYDARWEYYMSANENFSLGFFWKNMTDPIETVFLPGTAGLLTFQNAEAATLYGIEVEVLKNLDIIHPALEDFFIGSNYTWSQSTVQLSEKNTEAQTSSNRPLQGHSPHVFNFQLGFDNADWGTRATLLYNITAERIVAVGLLGAPDKYAQPFNQLDFIATQQINDWLSVKIKMKNLINDEVQITQGDKTTRSFTIGREFTLGIDLRF</sequence>
<dbReference type="InterPro" id="IPR000531">
    <property type="entry name" value="Beta-barrel_TonB"/>
</dbReference>
<dbReference type="InterPro" id="IPR036942">
    <property type="entry name" value="Beta-barrel_TonB_sf"/>
</dbReference>
<dbReference type="Gene3D" id="2.170.130.10">
    <property type="entry name" value="TonB-dependent receptor, plug domain"/>
    <property type="match status" value="1"/>
</dbReference>
<keyword evidence="4 9" id="KW-0812">Transmembrane</keyword>
<dbReference type="InterPro" id="IPR037066">
    <property type="entry name" value="Plug_dom_sf"/>
</dbReference>
<dbReference type="PANTHER" id="PTHR40980">
    <property type="entry name" value="PLUG DOMAIN-CONTAINING PROTEIN"/>
    <property type="match status" value="1"/>
</dbReference>
<dbReference type="Proteomes" id="UP000191980">
    <property type="component" value="Unassembled WGS sequence"/>
</dbReference>
<keyword evidence="8 9" id="KW-0998">Cell outer membrane</keyword>
<dbReference type="PROSITE" id="PS01156">
    <property type="entry name" value="TONB_DEPENDENT_REC_2"/>
    <property type="match status" value="1"/>
</dbReference>
<feature type="signal peptide" evidence="13">
    <location>
        <begin position="1"/>
        <end position="23"/>
    </location>
</feature>
<keyword evidence="7 9" id="KW-0472">Membrane</keyword>
<evidence type="ECO:0000256" key="2">
    <source>
        <dbReference type="ARBA" id="ARBA00022448"/>
    </source>
</evidence>
<name>A0A1V8M6A3_9GAMM</name>
<evidence type="ECO:0000259" key="15">
    <source>
        <dbReference type="Pfam" id="PF07715"/>
    </source>
</evidence>
<dbReference type="Pfam" id="PF07715">
    <property type="entry name" value="Plug"/>
    <property type="match status" value="1"/>
</dbReference>
<evidence type="ECO:0000256" key="8">
    <source>
        <dbReference type="ARBA" id="ARBA00023237"/>
    </source>
</evidence>